<keyword evidence="7 11" id="KW-0418">Kinase</keyword>
<comment type="activity regulation">
    <text evidence="11">Inhibited by UTP.</text>
</comment>
<evidence type="ECO:0000256" key="11">
    <source>
        <dbReference type="HAMAP-Rule" id="MF_01220"/>
    </source>
</evidence>
<dbReference type="HAMAP" id="MF_01220_A">
    <property type="entry name" value="PyrH_A"/>
    <property type="match status" value="1"/>
</dbReference>
<evidence type="ECO:0000313" key="14">
    <source>
        <dbReference type="Proteomes" id="UP000001901"/>
    </source>
</evidence>
<comment type="similarity">
    <text evidence="3 11">Belongs to the UMP kinase family.</text>
</comment>
<dbReference type="RefSeq" id="WP_012940357.1">
    <property type="nucleotide sequence ID" value="NC_013741.1"/>
</dbReference>
<feature type="binding site" evidence="11">
    <location>
        <position position="142"/>
    </location>
    <ligand>
        <name>ATP</name>
        <dbReference type="ChEBI" id="CHEBI:30616"/>
    </ligand>
</feature>
<name>D2RI96_ARCPA</name>
<feature type="binding site" evidence="11">
    <location>
        <begin position="9"/>
        <end position="10"/>
    </location>
    <ligand>
        <name>ATP</name>
        <dbReference type="ChEBI" id="CHEBI:30616"/>
    </ligand>
</feature>
<keyword evidence="9 11" id="KW-0665">Pyrimidine biosynthesis</keyword>
<dbReference type="STRING" id="572546.Arcpr_0960"/>
<dbReference type="EMBL" id="CP001857">
    <property type="protein sequence ID" value="ADB58021.1"/>
    <property type="molecule type" value="Genomic_DNA"/>
</dbReference>
<feature type="binding site" evidence="11">
    <location>
        <begin position="110"/>
        <end position="116"/>
    </location>
    <ligand>
        <name>UMP</name>
        <dbReference type="ChEBI" id="CHEBI:57865"/>
    </ligand>
</feature>
<keyword evidence="6 11" id="KW-0547">Nucleotide-binding</keyword>
<accession>D2RI96</accession>
<sequence>MKIVLSLGGSVFGMNADRIRRFANVIEDIAKEHKMFVVVGGGKTAREYIGIARELGADNTLCDYIGIGVTRLNAMLLISALKSAPRKIPEDFIQAYELSLNHNVIVMGGTFPGHTTDATSALLAEFVNADLLLNATSVDGVYSEDPKVNPNAKRFDRIKVCDLIEIVAKQEAKAGGSFVLDLLALKIIQRSKIKTIVFLGEPENIPKVVKGDFEGIGTLIEPEMRT</sequence>
<dbReference type="PaxDb" id="572546-Arcpr_0960"/>
<evidence type="ECO:0000259" key="12">
    <source>
        <dbReference type="Pfam" id="PF00696"/>
    </source>
</evidence>
<evidence type="ECO:0000256" key="1">
    <source>
        <dbReference type="ARBA" id="ARBA00004496"/>
    </source>
</evidence>
<feature type="binding site" evidence="11">
    <location>
        <position position="41"/>
    </location>
    <ligand>
        <name>UMP</name>
        <dbReference type="ChEBI" id="CHEBI:57865"/>
    </ligand>
</feature>
<dbReference type="InterPro" id="IPR036393">
    <property type="entry name" value="AceGlu_kinase-like_sf"/>
</dbReference>
<keyword evidence="8 11" id="KW-0067">ATP-binding</keyword>
<evidence type="ECO:0000256" key="2">
    <source>
        <dbReference type="ARBA" id="ARBA00004791"/>
    </source>
</evidence>
<dbReference type="InterPro" id="IPR001048">
    <property type="entry name" value="Asp/Glu/Uridylate_kinase"/>
</dbReference>
<feature type="binding site" evidence="11">
    <location>
        <position position="42"/>
    </location>
    <ligand>
        <name>ATP</name>
        <dbReference type="ChEBI" id="CHEBI:30616"/>
    </ligand>
</feature>
<evidence type="ECO:0000256" key="10">
    <source>
        <dbReference type="ARBA" id="ARBA00047767"/>
    </source>
</evidence>
<feature type="binding site" evidence="11">
    <location>
        <position position="46"/>
    </location>
    <ligand>
        <name>ATP</name>
        <dbReference type="ChEBI" id="CHEBI:30616"/>
    </ligand>
</feature>
<evidence type="ECO:0000256" key="9">
    <source>
        <dbReference type="ARBA" id="ARBA00022975"/>
    </source>
</evidence>
<evidence type="ECO:0000256" key="4">
    <source>
        <dbReference type="ARBA" id="ARBA00022490"/>
    </source>
</evidence>
<evidence type="ECO:0000256" key="8">
    <source>
        <dbReference type="ARBA" id="ARBA00022840"/>
    </source>
</evidence>
<evidence type="ECO:0000256" key="6">
    <source>
        <dbReference type="ARBA" id="ARBA00022741"/>
    </source>
</evidence>
<dbReference type="UniPathway" id="UPA00159">
    <property type="reaction ID" value="UER00275"/>
</dbReference>
<dbReference type="PANTHER" id="PTHR42833:SF4">
    <property type="entry name" value="URIDYLATE KINASE PUMPKIN, CHLOROPLASTIC"/>
    <property type="match status" value="1"/>
</dbReference>
<comment type="subunit">
    <text evidence="11">Homohexamer.</text>
</comment>
<feature type="binding site" evidence="11">
    <location>
        <position position="145"/>
    </location>
    <ligand>
        <name>ATP</name>
        <dbReference type="ChEBI" id="CHEBI:30616"/>
    </ligand>
</feature>
<comment type="caution">
    <text evidence="11">Lacks conserved residue(s) required for the propagation of feature annotation.</text>
</comment>
<comment type="function">
    <text evidence="11">Catalyzes the reversible phosphorylation of UMP to UDP.</text>
</comment>
<comment type="subcellular location">
    <subcellularLocation>
        <location evidence="1 11">Cytoplasm</location>
    </subcellularLocation>
</comment>
<dbReference type="GO" id="GO:0005737">
    <property type="term" value="C:cytoplasm"/>
    <property type="evidence" value="ECO:0007669"/>
    <property type="project" value="UniProtKB-SubCell"/>
</dbReference>
<dbReference type="eggNOG" id="arCOG00858">
    <property type="taxonomic scope" value="Archaea"/>
</dbReference>
<evidence type="ECO:0000256" key="5">
    <source>
        <dbReference type="ARBA" id="ARBA00022679"/>
    </source>
</evidence>
<evidence type="ECO:0000313" key="13">
    <source>
        <dbReference type="EMBL" id="ADB58021.1"/>
    </source>
</evidence>
<gene>
    <name evidence="11" type="primary">pyrH</name>
    <name evidence="13" type="ordered locus">Arcpr_0960</name>
</gene>
<dbReference type="OrthoDB" id="372251at2157"/>
<dbReference type="Pfam" id="PF00696">
    <property type="entry name" value="AA_kinase"/>
    <property type="match status" value="1"/>
</dbReference>
<protein>
    <recommendedName>
        <fullName evidence="11">Uridylate kinase</fullName>
        <shortName evidence="11">UK</shortName>
        <ecNumber evidence="11">2.7.4.22</ecNumber>
    </recommendedName>
    <alternativeName>
        <fullName evidence="11">Uridine monophosphate kinase</fullName>
        <shortName evidence="11">UMP kinase</shortName>
        <shortName evidence="11">UMPK</shortName>
    </alternativeName>
</protein>
<dbReference type="PIRSF" id="PIRSF005650">
    <property type="entry name" value="Uridylate_kin"/>
    <property type="match status" value="1"/>
</dbReference>
<feature type="binding site" evidence="11">
    <location>
        <position position="63"/>
    </location>
    <ligand>
        <name>UMP</name>
        <dbReference type="ChEBI" id="CHEBI:57865"/>
    </ligand>
</feature>
<dbReference type="GeneID" id="8739628"/>
<dbReference type="InterPro" id="IPR011817">
    <property type="entry name" value="Uridylate_kinase"/>
</dbReference>
<dbReference type="Gene3D" id="3.40.1160.10">
    <property type="entry name" value="Acetylglutamate kinase-like"/>
    <property type="match status" value="1"/>
</dbReference>
<dbReference type="GO" id="GO:0033862">
    <property type="term" value="F:UMP kinase activity"/>
    <property type="evidence" value="ECO:0007669"/>
    <property type="project" value="UniProtKB-EC"/>
</dbReference>
<dbReference type="CDD" id="cd04253">
    <property type="entry name" value="AAK_UMPK-PyrH-Pf"/>
    <property type="match status" value="1"/>
</dbReference>
<organism evidence="13 14">
    <name type="scientific">Archaeoglobus profundus (strain DSM 5631 / JCM 9629 / NBRC 100127 / Av18)</name>
    <dbReference type="NCBI Taxonomy" id="572546"/>
    <lineage>
        <taxon>Archaea</taxon>
        <taxon>Methanobacteriati</taxon>
        <taxon>Methanobacteriota</taxon>
        <taxon>Archaeoglobi</taxon>
        <taxon>Archaeoglobales</taxon>
        <taxon>Archaeoglobaceae</taxon>
        <taxon>Archaeoglobus</taxon>
    </lineage>
</organism>
<dbReference type="GO" id="GO:0044210">
    <property type="term" value="P:'de novo' CTP biosynthetic process"/>
    <property type="evidence" value="ECO:0007669"/>
    <property type="project" value="UniProtKB-UniRule"/>
</dbReference>
<dbReference type="SUPFAM" id="SSF53633">
    <property type="entry name" value="Carbamate kinase-like"/>
    <property type="match status" value="1"/>
</dbReference>
<dbReference type="EC" id="2.7.4.22" evidence="11"/>
<feature type="domain" description="Aspartate/glutamate/uridylate kinase" evidence="12">
    <location>
        <begin position="1"/>
        <end position="198"/>
    </location>
</feature>
<dbReference type="HOGENOM" id="CLU_079546_0_0_2"/>
<keyword evidence="14" id="KW-1185">Reference proteome</keyword>
<keyword evidence="4 11" id="KW-0963">Cytoplasm</keyword>
<dbReference type="KEGG" id="apo:Arcpr_0960"/>
<reference evidence="13 14" key="1">
    <citation type="journal article" date="2010" name="Stand. Genomic Sci.">
        <title>Complete genome sequence of Archaeoglobus profundus type strain (AV18).</title>
        <authorList>
            <person name="von Jan M."/>
            <person name="Lapidus A."/>
            <person name="Del Rio T.G."/>
            <person name="Copeland A."/>
            <person name="Tice H."/>
            <person name="Cheng J.F."/>
            <person name="Lucas S."/>
            <person name="Chen F."/>
            <person name="Nolan M."/>
            <person name="Goodwin L."/>
            <person name="Han C."/>
            <person name="Pitluck S."/>
            <person name="Liolios K."/>
            <person name="Ivanova N."/>
            <person name="Mavromatis K."/>
            <person name="Ovchinnikova G."/>
            <person name="Chertkov O."/>
            <person name="Pati A."/>
            <person name="Chen A."/>
            <person name="Palaniappan K."/>
            <person name="Land M."/>
            <person name="Hauser L."/>
            <person name="Chang Y.J."/>
            <person name="Jeffries C.D."/>
            <person name="Saunders E."/>
            <person name="Brettin T."/>
            <person name="Detter J.C."/>
            <person name="Chain P."/>
            <person name="Eichinger K."/>
            <person name="Huber H."/>
            <person name="Spring S."/>
            <person name="Rohde M."/>
            <person name="Goker M."/>
            <person name="Wirth R."/>
            <person name="Woyke T."/>
            <person name="Bristow J."/>
            <person name="Eisen J.A."/>
            <person name="Markowitz V."/>
            <person name="Hugenholtz P."/>
            <person name="Kyrpides N.C."/>
            <person name="Klenk H.P."/>
        </authorList>
    </citation>
    <scope>NUCLEOTIDE SEQUENCE [LARGE SCALE GENOMIC DNA]</scope>
    <source>
        <strain evidence="14">DSM 5631 / JCM 9629 / NBRC 100127 / Av18</strain>
    </source>
</reference>
<comment type="catalytic activity">
    <reaction evidence="10 11">
        <text>UMP + ATP = UDP + ADP</text>
        <dbReference type="Rhea" id="RHEA:24400"/>
        <dbReference type="ChEBI" id="CHEBI:30616"/>
        <dbReference type="ChEBI" id="CHEBI:57865"/>
        <dbReference type="ChEBI" id="CHEBI:58223"/>
        <dbReference type="ChEBI" id="CHEBI:456216"/>
        <dbReference type="EC" id="2.7.4.22"/>
    </reaction>
</comment>
<feature type="binding site" evidence="11">
    <location>
        <position position="136"/>
    </location>
    <ligand>
        <name>ATP</name>
        <dbReference type="ChEBI" id="CHEBI:30616"/>
    </ligand>
</feature>
<evidence type="ECO:0000256" key="3">
    <source>
        <dbReference type="ARBA" id="ARBA00007614"/>
    </source>
</evidence>
<dbReference type="Proteomes" id="UP000001901">
    <property type="component" value="Chromosome"/>
</dbReference>
<dbReference type="GO" id="GO:0005524">
    <property type="term" value="F:ATP binding"/>
    <property type="evidence" value="ECO:0007669"/>
    <property type="project" value="UniProtKB-KW"/>
</dbReference>
<dbReference type="PANTHER" id="PTHR42833">
    <property type="entry name" value="URIDYLATE KINASE"/>
    <property type="match status" value="1"/>
</dbReference>
<keyword evidence="5 11" id="KW-0808">Transferase</keyword>
<dbReference type="NCBIfam" id="TIGR02076">
    <property type="entry name" value="pyrH_arch"/>
    <property type="match status" value="1"/>
</dbReference>
<proteinExistence type="inferred from homology"/>
<comment type="pathway">
    <text evidence="2 11">Pyrimidine metabolism; CTP biosynthesis via de novo pathway; UDP from UMP (UMPK route): step 1/1.</text>
</comment>
<dbReference type="AlphaFoldDB" id="D2RI96"/>
<dbReference type="InterPro" id="IPR011818">
    <property type="entry name" value="Uridylate_kinase_arch/spir"/>
</dbReference>
<evidence type="ECO:0000256" key="7">
    <source>
        <dbReference type="ARBA" id="ARBA00022777"/>
    </source>
</evidence>
<dbReference type="GO" id="GO:0006225">
    <property type="term" value="P:UDP biosynthetic process"/>
    <property type="evidence" value="ECO:0007669"/>
    <property type="project" value="TreeGrafter"/>
</dbReference>